<name>A0AAW1UJT6_9CUCU</name>
<dbReference type="Proteomes" id="UP001431783">
    <property type="component" value="Unassembled WGS sequence"/>
</dbReference>
<keyword evidence="3" id="KW-1185">Reference proteome</keyword>
<gene>
    <name evidence="2" type="ORF">WA026_001992</name>
</gene>
<sequence>MMNRDIKTSCKKQLIRNPVVKNSQGIVIKNTKPIVPPIDLYDMDFEESPKSQLKQVVKKTKFNIPEINESLKSLSLSPSLKHNSKTDIHATESKKSLQSGASSKLNVPRMHSSLNISKKVDKIGKMETKFKSAPEIRNAAYQEILSRQVNFPYQKKIYKDLIPLSSPNQQRPTIICTRNPMPPKDREPILENFIEIKPVKEYSYIPDVKLEDTKGSAHCRSLQIYKYLKMCSETILEEHMN</sequence>
<feature type="compositionally biased region" description="Basic and acidic residues" evidence="1">
    <location>
        <begin position="84"/>
        <end position="95"/>
    </location>
</feature>
<proteinExistence type="predicted"/>
<evidence type="ECO:0008006" key="4">
    <source>
        <dbReference type="Google" id="ProtNLM"/>
    </source>
</evidence>
<feature type="compositionally biased region" description="Polar residues" evidence="1">
    <location>
        <begin position="96"/>
        <end position="105"/>
    </location>
</feature>
<dbReference type="AlphaFoldDB" id="A0AAW1UJT6"/>
<evidence type="ECO:0000256" key="1">
    <source>
        <dbReference type="SAM" id="MobiDB-lite"/>
    </source>
</evidence>
<evidence type="ECO:0000313" key="2">
    <source>
        <dbReference type="EMBL" id="KAK9883797.1"/>
    </source>
</evidence>
<reference evidence="2 3" key="1">
    <citation type="submission" date="2023-03" db="EMBL/GenBank/DDBJ databases">
        <title>Genome insight into feeding habits of ladybird beetles.</title>
        <authorList>
            <person name="Li H.-S."/>
            <person name="Huang Y.-H."/>
            <person name="Pang H."/>
        </authorList>
    </citation>
    <scope>NUCLEOTIDE SEQUENCE [LARGE SCALE GENOMIC DNA]</scope>
    <source>
        <strain evidence="2">SYSU_2023b</strain>
        <tissue evidence="2">Whole body</tissue>
    </source>
</reference>
<evidence type="ECO:0000313" key="3">
    <source>
        <dbReference type="Proteomes" id="UP001431783"/>
    </source>
</evidence>
<dbReference type="EMBL" id="JARQZJ010000091">
    <property type="protein sequence ID" value="KAK9883797.1"/>
    <property type="molecule type" value="Genomic_DNA"/>
</dbReference>
<comment type="caution">
    <text evidence="2">The sequence shown here is derived from an EMBL/GenBank/DDBJ whole genome shotgun (WGS) entry which is preliminary data.</text>
</comment>
<accession>A0AAW1UJT6</accession>
<protein>
    <recommendedName>
        <fullName evidence="4">Protein phosphatase 1 regulatory subunit 35 C-terminal domain-containing protein</fullName>
    </recommendedName>
</protein>
<feature type="region of interest" description="Disordered" evidence="1">
    <location>
        <begin position="78"/>
        <end position="108"/>
    </location>
</feature>
<organism evidence="2 3">
    <name type="scientific">Henosepilachna vigintioctopunctata</name>
    <dbReference type="NCBI Taxonomy" id="420089"/>
    <lineage>
        <taxon>Eukaryota</taxon>
        <taxon>Metazoa</taxon>
        <taxon>Ecdysozoa</taxon>
        <taxon>Arthropoda</taxon>
        <taxon>Hexapoda</taxon>
        <taxon>Insecta</taxon>
        <taxon>Pterygota</taxon>
        <taxon>Neoptera</taxon>
        <taxon>Endopterygota</taxon>
        <taxon>Coleoptera</taxon>
        <taxon>Polyphaga</taxon>
        <taxon>Cucujiformia</taxon>
        <taxon>Coccinelloidea</taxon>
        <taxon>Coccinellidae</taxon>
        <taxon>Epilachninae</taxon>
        <taxon>Epilachnini</taxon>
        <taxon>Henosepilachna</taxon>
    </lineage>
</organism>